<dbReference type="InterPro" id="IPR037002">
    <property type="entry name" value="Microviridae_protein_F_sf"/>
</dbReference>
<name>A0AA36GQL5_CYLNA</name>
<evidence type="ECO:0000313" key="1">
    <source>
        <dbReference type="EMBL" id="CAJ0596507.1"/>
    </source>
</evidence>
<dbReference type="GO" id="GO:0005198">
    <property type="term" value="F:structural molecule activity"/>
    <property type="evidence" value="ECO:0007669"/>
    <property type="project" value="InterPro"/>
</dbReference>
<gene>
    <name evidence="1" type="ORF">CYNAS_LOCUS8490</name>
</gene>
<sequence>MSMASGGQFVKRDKIHLDKNAKGESFSTLIPPRDVFDADRGLRGLSAYLREQINSALLLLELLQVPFHKIRLISRMRRLLVSRMLLISQMYEQQLKDAKDWYNEFESPMALRRQWQAAGFSPMAALNGGNTGSGMQSVGSADAASYEYQSPLSGVGGNMMQAVAAANNYLSTQVQREKSLAEIEAQKIQNQRDQIALGYERDNYVKDKLDSRLSLSKGFDHGAAASMDNYIANGPYERAFKLYDSYMSQRKSAELRLENARAKNTTTDTEPLLNRASIGLTNSQRATLDKMRPIQYLNEKNKYSLGQLDISNYSNNHARDFGLSSGSNNLVDYFIKLLGIKWETDPLADNEIYYDDVYNNLNIPKDKAFFRHYLKVPKLSPVDVENYDYVEEDEKIYSDELAEFHCDNGFLNYDDVQKFFKRVRQQLKYYYGIDYRGGDVLAGSRVDNDVTIGAGELTRHSKSHNVKGSARLGQLMPVDIMQVLPNENFRVLDRLLAYQLIVSKYYRVDDYSFDYFNDAENLGEELVNMDYDINTSTKGSTATDSNPNRLLHVNLDMDTIRYVNAATKLAEKMKLVGSDYGEQLLAEFGIKPSYAIWINLFILVVLRLLHELIR</sequence>
<dbReference type="Gene3D" id="2.60.169.10">
    <property type="entry name" value="Microviridae F protein"/>
    <property type="match status" value="1"/>
</dbReference>
<keyword evidence="2" id="KW-1185">Reference proteome</keyword>
<evidence type="ECO:0000313" key="2">
    <source>
        <dbReference type="Proteomes" id="UP001176961"/>
    </source>
</evidence>
<reference evidence="1" key="1">
    <citation type="submission" date="2023-07" db="EMBL/GenBank/DDBJ databases">
        <authorList>
            <consortium name="CYATHOMIX"/>
        </authorList>
    </citation>
    <scope>NUCLEOTIDE SEQUENCE</scope>
    <source>
        <strain evidence="1">N/A</strain>
    </source>
</reference>
<comment type="caution">
    <text evidence="1">The sequence shown here is derived from an EMBL/GenBank/DDBJ whole genome shotgun (WGS) entry which is preliminary data.</text>
</comment>
<dbReference type="EMBL" id="CATQJL010000182">
    <property type="protein sequence ID" value="CAJ0596507.1"/>
    <property type="molecule type" value="Genomic_DNA"/>
</dbReference>
<dbReference type="AlphaFoldDB" id="A0AA36GQL5"/>
<dbReference type="Proteomes" id="UP001176961">
    <property type="component" value="Unassembled WGS sequence"/>
</dbReference>
<proteinExistence type="predicted"/>
<protein>
    <submittedName>
        <fullName evidence="1">Uncharacterized protein</fullName>
    </submittedName>
</protein>
<accession>A0AA36GQL5</accession>
<organism evidence="1 2">
    <name type="scientific">Cylicocyclus nassatus</name>
    <name type="common">Nematode worm</name>
    <dbReference type="NCBI Taxonomy" id="53992"/>
    <lineage>
        <taxon>Eukaryota</taxon>
        <taxon>Metazoa</taxon>
        <taxon>Ecdysozoa</taxon>
        <taxon>Nematoda</taxon>
        <taxon>Chromadorea</taxon>
        <taxon>Rhabditida</taxon>
        <taxon>Rhabditina</taxon>
        <taxon>Rhabditomorpha</taxon>
        <taxon>Strongyloidea</taxon>
        <taxon>Strongylidae</taxon>
        <taxon>Cylicocyclus</taxon>
    </lineage>
</organism>